<dbReference type="NCBIfam" id="NF042415">
    <property type="entry name" value="STY0301_fam"/>
    <property type="match status" value="1"/>
</dbReference>
<name>A0A2N9X5T6_9NEIS</name>
<feature type="chain" id="PRO_5014925752" evidence="1">
    <location>
        <begin position="26"/>
        <end position="116"/>
    </location>
</feature>
<evidence type="ECO:0000256" key="1">
    <source>
        <dbReference type="SAM" id="SignalP"/>
    </source>
</evidence>
<dbReference type="InterPro" id="IPR049973">
    <property type="entry name" value="STY0301-like"/>
</dbReference>
<feature type="signal peptide" evidence="1">
    <location>
        <begin position="1"/>
        <end position="25"/>
    </location>
</feature>
<dbReference type="Proteomes" id="UP000230202">
    <property type="component" value="Unassembled WGS sequence"/>
</dbReference>
<reference evidence="2" key="1">
    <citation type="journal article" date="2017" name="MBio">
        <title>Type VI secretion-mediated competition in the bee gut microbiome.</title>
        <authorList>
            <person name="Steele M.I."/>
            <person name="Kwong W.K."/>
            <person name="Powell J.E."/>
            <person name="Whiteley M."/>
            <person name="Moran N.A."/>
        </authorList>
    </citation>
    <scope>NUCLEOTIDE SEQUENCE [LARGE SCALE GENOMIC DNA]</scope>
    <source>
        <strain evidence="2">WkB273</strain>
    </source>
</reference>
<keyword evidence="1" id="KW-0732">Signal</keyword>
<dbReference type="EMBL" id="MEIL01000029">
    <property type="protein sequence ID" value="PIT38539.1"/>
    <property type="molecule type" value="Genomic_DNA"/>
</dbReference>
<keyword evidence="3" id="KW-1185">Reference proteome</keyword>
<accession>A0A2N9X5T6</accession>
<sequence>MLLNNNIAKLITALLLSIITINCFAQTPVVDCPTTFFDNHHVYHFFNASLFDGQLTENVELVPEFKKEKAIWFIDSKIDPYLVCKYAGTKHYIVLYVKGASYCQNTKHPMQATCMQ</sequence>
<proteinExistence type="predicted"/>
<comment type="caution">
    <text evidence="2">The sequence shown here is derived from an EMBL/GenBank/DDBJ whole genome shotgun (WGS) entry which is preliminary data.</text>
</comment>
<gene>
    <name evidence="2" type="ORF">BHC54_08365</name>
</gene>
<organism evidence="2 3">
    <name type="scientific">Snodgrassella alvi</name>
    <dbReference type="NCBI Taxonomy" id="1196083"/>
    <lineage>
        <taxon>Bacteria</taxon>
        <taxon>Pseudomonadati</taxon>
        <taxon>Pseudomonadota</taxon>
        <taxon>Betaproteobacteria</taxon>
        <taxon>Neisseriales</taxon>
        <taxon>Neisseriaceae</taxon>
        <taxon>Snodgrassella</taxon>
    </lineage>
</organism>
<dbReference type="AlphaFoldDB" id="A0A2N9X5T6"/>
<evidence type="ECO:0000313" key="3">
    <source>
        <dbReference type="Proteomes" id="UP000230202"/>
    </source>
</evidence>
<protein>
    <submittedName>
        <fullName evidence="2">Uncharacterized protein</fullName>
    </submittedName>
</protein>
<evidence type="ECO:0000313" key="2">
    <source>
        <dbReference type="EMBL" id="PIT38539.1"/>
    </source>
</evidence>